<keyword evidence="5" id="KW-1185">Reference proteome</keyword>
<dbReference type="AlphaFoldDB" id="A0A7W7B221"/>
<evidence type="ECO:0000313" key="5">
    <source>
        <dbReference type="Proteomes" id="UP000566324"/>
    </source>
</evidence>
<dbReference type="NCBIfam" id="NF033223">
    <property type="entry name" value="YHYH_alt"/>
    <property type="match status" value="1"/>
</dbReference>
<dbReference type="Proteomes" id="UP000566324">
    <property type="component" value="Unassembled WGS sequence"/>
</dbReference>
<dbReference type="InterPro" id="IPR047773">
    <property type="entry name" value="YHYH_dom_bact"/>
</dbReference>
<feature type="chain" id="PRO_5031189418" description="Excalibur calcium-binding domain-containing protein" evidence="2">
    <location>
        <begin position="19"/>
        <end position="102"/>
    </location>
</feature>
<dbReference type="EMBL" id="JACHNZ010000023">
    <property type="protein sequence ID" value="MBB4632546.1"/>
    <property type="molecule type" value="Genomic_DNA"/>
</dbReference>
<keyword evidence="2" id="KW-0732">Signal</keyword>
<evidence type="ECO:0000259" key="3">
    <source>
        <dbReference type="SMART" id="SM00894"/>
    </source>
</evidence>
<dbReference type="Pfam" id="PF05901">
    <property type="entry name" value="Excalibur"/>
    <property type="match status" value="1"/>
</dbReference>
<feature type="domain" description="Excalibur calcium-binding" evidence="3">
    <location>
        <begin position="61"/>
        <end position="97"/>
    </location>
</feature>
<dbReference type="SMART" id="SM00894">
    <property type="entry name" value="Excalibur"/>
    <property type="match status" value="1"/>
</dbReference>
<sequence>MRYLAILCLALAPAPAFSHPGGLNAEGCHTNRKTGDYHCHRPSASPRSETPSRLFGASGGAYRNCTEARAAGAAPIRIGETGYGPHLDRDGDGVACEPYRGR</sequence>
<protein>
    <recommendedName>
        <fullName evidence="3">Excalibur calcium-binding domain-containing protein</fullName>
    </recommendedName>
</protein>
<reference evidence="4 5" key="1">
    <citation type="submission" date="2020-08" db="EMBL/GenBank/DDBJ databases">
        <title>Genomic Encyclopedia of Type Strains, Phase IV (KMG-IV): sequencing the most valuable type-strain genomes for metagenomic binning, comparative biology and taxonomic classification.</title>
        <authorList>
            <person name="Goeker M."/>
        </authorList>
    </citation>
    <scope>NUCLEOTIDE SEQUENCE [LARGE SCALE GENOMIC DNA]</scope>
    <source>
        <strain evidence="4 5">DSM 17328</strain>
    </source>
</reference>
<feature type="region of interest" description="Disordered" evidence="1">
    <location>
        <begin position="79"/>
        <end position="102"/>
    </location>
</feature>
<comment type="caution">
    <text evidence="4">The sequence shown here is derived from an EMBL/GenBank/DDBJ whole genome shotgun (WGS) entry which is preliminary data.</text>
</comment>
<evidence type="ECO:0000313" key="4">
    <source>
        <dbReference type="EMBL" id="MBB4632546.1"/>
    </source>
</evidence>
<dbReference type="RefSeq" id="WP_184069328.1">
    <property type="nucleotide sequence ID" value="NZ_JACHNZ010000023.1"/>
</dbReference>
<dbReference type="InterPro" id="IPR008613">
    <property type="entry name" value="Excalibur_Ca-bd_domain"/>
</dbReference>
<feature type="signal peptide" evidence="2">
    <location>
        <begin position="1"/>
        <end position="18"/>
    </location>
</feature>
<proteinExistence type="predicted"/>
<name>A0A7W7B221_9SPHN</name>
<evidence type="ECO:0000256" key="2">
    <source>
        <dbReference type="SAM" id="SignalP"/>
    </source>
</evidence>
<organism evidence="4 5">
    <name type="scientific">Sphingosinicella soli</name>
    <dbReference type="NCBI Taxonomy" id="333708"/>
    <lineage>
        <taxon>Bacteria</taxon>
        <taxon>Pseudomonadati</taxon>
        <taxon>Pseudomonadota</taxon>
        <taxon>Alphaproteobacteria</taxon>
        <taxon>Sphingomonadales</taxon>
        <taxon>Sphingosinicellaceae</taxon>
        <taxon>Sphingosinicella</taxon>
    </lineage>
</organism>
<evidence type="ECO:0000256" key="1">
    <source>
        <dbReference type="SAM" id="MobiDB-lite"/>
    </source>
</evidence>
<accession>A0A7W7B221</accession>
<gene>
    <name evidence="4" type="ORF">GGQ98_002172</name>
</gene>